<reference evidence="1 2" key="1">
    <citation type="journal article" date="2021" name="MBio">
        <title>A New Model Trypanosomatid, Novymonas esmeraldas: Genomic Perception of Its 'Candidatus Pandoraea novymonadis' Endosymbiont.</title>
        <authorList>
            <person name="Zakharova A."/>
            <person name="Saura A."/>
            <person name="Butenko A."/>
            <person name="Podesvova L."/>
            <person name="Warmusova S."/>
            <person name="Kostygov A.Y."/>
            <person name="Nenarokova A."/>
            <person name="Lukes J."/>
            <person name="Opperdoes F.R."/>
            <person name="Yurchenko V."/>
        </authorList>
    </citation>
    <scope>NUCLEOTIDE SEQUENCE [LARGE SCALE GENOMIC DNA]</scope>
    <source>
        <strain evidence="1 2">E262AT.01</strain>
    </source>
</reference>
<evidence type="ECO:0000313" key="1">
    <source>
        <dbReference type="EMBL" id="KAK7199083.1"/>
    </source>
</evidence>
<evidence type="ECO:0008006" key="3">
    <source>
        <dbReference type="Google" id="ProtNLM"/>
    </source>
</evidence>
<comment type="caution">
    <text evidence="1">The sequence shown here is derived from an EMBL/GenBank/DDBJ whole genome shotgun (WGS) entry which is preliminary data.</text>
</comment>
<accession>A0AAW0F1X1</accession>
<sequence>MRFNARADSLASAALSPTATIPQWPQDLIREHKALLFASEDSSPAVMTTLRFATLQSGAPSSDIQHLRLPRTQQRLLMQLRVGACRALGGWRHNSADRCPLCGTKIGRLSERASHPPAVEHIFDCPARPTPLTLESLWRDPVAALAFVAAFLPATPPPSAPQLALPPPVAMP</sequence>
<evidence type="ECO:0000313" key="2">
    <source>
        <dbReference type="Proteomes" id="UP001430356"/>
    </source>
</evidence>
<dbReference type="EMBL" id="JAECZO010000209">
    <property type="protein sequence ID" value="KAK7199083.1"/>
    <property type="molecule type" value="Genomic_DNA"/>
</dbReference>
<dbReference type="AlphaFoldDB" id="A0AAW0F1X1"/>
<protein>
    <recommendedName>
        <fullName evidence="3">C2H2-type domain-containing protein</fullName>
    </recommendedName>
</protein>
<proteinExistence type="predicted"/>
<dbReference type="Proteomes" id="UP001430356">
    <property type="component" value="Unassembled WGS sequence"/>
</dbReference>
<gene>
    <name evidence="1" type="ORF">NESM_000877200</name>
</gene>
<name>A0AAW0F1X1_9TRYP</name>
<organism evidence="1 2">
    <name type="scientific">Novymonas esmeraldas</name>
    <dbReference type="NCBI Taxonomy" id="1808958"/>
    <lineage>
        <taxon>Eukaryota</taxon>
        <taxon>Discoba</taxon>
        <taxon>Euglenozoa</taxon>
        <taxon>Kinetoplastea</taxon>
        <taxon>Metakinetoplastina</taxon>
        <taxon>Trypanosomatida</taxon>
        <taxon>Trypanosomatidae</taxon>
        <taxon>Novymonas</taxon>
    </lineage>
</organism>
<keyword evidence="2" id="KW-1185">Reference proteome</keyword>